<gene>
    <name evidence="3" type="ORF">A7J50_6026</name>
</gene>
<name>A0A172ZAA5_9PSED</name>
<dbReference type="PROSITE" id="PS51736">
    <property type="entry name" value="RECOMBINASES_3"/>
    <property type="match status" value="1"/>
</dbReference>
<dbReference type="EMBL" id="CP015601">
    <property type="protein sequence ID" value="ANF89318.1"/>
    <property type="molecule type" value="Genomic_DNA"/>
</dbReference>
<dbReference type="SUPFAM" id="SSF46689">
    <property type="entry name" value="Homeodomain-like"/>
    <property type="match status" value="1"/>
</dbReference>
<sequence length="84" mass="9508">MANLMLSVMGAFAEFERALIRERQREGIAQAKQRGAYCGRKKALSDEQALTVRQRAAAGEPKAQLAREFGISRETLYQYLRTDD</sequence>
<evidence type="ECO:0000313" key="4">
    <source>
        <dbReference type="Proteomes" id="UP000077829"/>
    </source>
</evidence>
<comment type="similarity">
    <text evidence="1">Belongs to the site-specific recombinase resolvase family.</text>
</comment>
<dbReference type="KEGG" id="panr:A7J50_6026"/>
<protein>
    <submittedName>
        <fullName evidence="3">DNA resolvase</fullName>
    </submittedName>
</protein>
<dbReference type="GO" id="GO:0000150">
    <property type="term" value="F:DNA strand exchange activity"/>
    <property type="evidence" value="ECO:0007669"/>
    <property type="project" value="InterPro"/>
</dbReference>
<dbReference type="Pfam" id="PF02796">
    <property type="entry name" value="HTH_7"/>
    <property type="match status" value="1"/>
</dbReference>
<accession>A0A172ZAA5</accession>
<reference evidence="3 4" key="1">
    <citation type="submission" date="2016-05" db="EMBL/GenBank/DDBJ databases">
        <title>Complete genome sequence of Pseudomonas antarctica PAMC 27494.</title>
        <authorList>
            <person name="Lee J."/>
        </authorList>
    </citation>
    <scope>NUCLEOTIDE SEQUENCE [LARGE SCALE GENOMIC DNA]</scope>
    <source>
        <strain evidence="3 4">PAMC 27494</strain>
        <plasmid evidence="4">Plasmid pp27494_1</plasmid>
    </source>
</reference>
<evidence type="ECO:0000259" key="2">
    <source>
        <dbReference type="PROSITE" id="PS51736"/>
    </source>
</evidence>
<evidence type="ECO:0000313" key="3">
    <source>
        <dbReference type="EMBL" id="ANF89318.1"/>
    </source>
</evidence>
<dbReference type="AlphaFoldDB" id="A0A172ZAA5"/>
<dbReference type="CDD" id="cd00569">
    <property type="entry name" value="HTH_Hin_like"/>
    <property type="match status" value="1"/>
</dbReference>
<proteinExistence type="inferred from homology"/>
<dbReference type="PATRIC" id="fig|219572.3.peg.6186"/>
<organism evidence="3 4">
    <name type="scientific">Pseudomonas antarctica</name>
    <dbReference type="NCBI Taxonomy" id="219572"/>
    <lineage>
        <taxon>Bacteria</taxon>
        <taxon>Pseudomonadati</taxon>
        <taxon>Pseudomonadota</taxon>
        <taxon>Gammaproteobacteria</taxon>
        <taxon>Pseudomonadales</taxon>
        <taxon>Pseudomonadaceae</taxon>
        <taxon>Pseudomonas</taxon>
    </lineage>
</organism>
<keyword evidence="3" id="KW-0614">Plasmid</keyword>
<feature type="domain" description="Resolvase/invertase-type recombinase catalytic" evidence="2">
    <location>
        <begin position="1"/>
        <end position="35"/>
    </location>
</feature>
<geneLocation type="plasmid" evidence="4">
    <name>pp27494_1</name>
</geneLocation>
<dbReference type="Gene3D" id="3.40.50.1390">
    <property type="entry name" value="Resolvase, N-terminal catalytic domain"/>
    <property type="match status" value="1"/>
</dbReference>
<dbReference type="InterPro" id="IPR006120">
    <property type="entry name" value="Resolvase_HTH_dom"/>
</dbReference>
<dbReference type="Proteomes" id="UP000077829">
    <property type="component" value="Plasmid pP27494_1"/>
</dbReference>
<dbReference type="SUPFAM" id="SSF53041">
    <property type="entry name" value="Resolvase-like"/>
    <property type="match status" value="1"/>
</dbReference>
<dbReference type="InterPro" id="IPR036162">
    <property type="entry name" value="Resolvase-like_N_sf"/>
</dbReference>
<dbReference type="InterPro" id="IPR006119">
    <property type="entry name" value="Resolv_N"/>
</dbReference>
<dbReference type="Gene3D" id="1.10.10.60">
    <property type="entry name" value="Homeodomain-like"/>
    <property type="match status" value="1"/>
</dbReference>
<dbReference type="InterPro" id="IPR009057">
    <property type="entry name" value="Homeodomain-like_sf"/>
</dbReference>
<dbReference type="GO" id="GO:0003677">
    <property type="term" value="F:DNA binding"/>
    <property type="evidence" value="ECO:0007669"/>
    <property type="project" value="InterPro"/>
</dbReference>
<dbReference type="Pfam" id="PF00239">
    <property type="entry name" value="Resolvase"/>
    <property type="match status" value="1"/>
</dbReference>
<evidence type="ECO:0000256" key="1">
    <source>
        <dbReference type="ARBA" id="ARBA00009913"/>
    </source>
</evidence>